<dbReference type="EnsemblMetazoa" id="GPPI033250-RA">
    <property type="protein sequence ID" value="GPPI033250-PA"/>
    <property type="gene ID" value="GPPI033250"/>
</dbReference>
<keyword evidence="1" id="KW-1133">Transmembrane helix</keyword>
<dbReference type="Proteomes" id="UP000092460">
    <property type="component" value="Unassembled WGS sequence"/>
</dbReference>
<organism evidence="2 3">
    <name type="scientific">Glossina palpalis gambiensis</name>
    <dbReference type="NCBI Taxonomy" id="67801"/>
    <lineage>
        <taxon>Eukaryota</taxon>
        <taxon>Metazoa</taxon>
        <taxon>Ecdysozoa</taxon>
        <taxon>Arthropoda</taxon>
        <taxon>Hexapoda</taxon>
        <taxon>Insecta</taxon>
        <taxon>Pterygota</taxon>
        <taxon>Neoptera</taxon>
        <taxon>Endopterygota</taxon>
        <taxon>Diptera</taxon>
        <taxon>Brachycera</taxon>
        <taxon>Muscomorpha</taxon>
        <taxon>Hippoboscoidea</taxon>
        <taxon>Glossinidae</taxon>
        <taxon>Glossina</taxon>
    </lineage>
</organism>
<dbReference type="EMBL" id="JXJN01015996">
    <property type="status" value="NOT_ANNOTATED_CDS"/>
    <property type="molecule type" value="Genomic_DNA"/>
</dbReference>
<name>A0A1B0BKR6_9MUSC</name>
<evidence type="ECO:0000313" key="3">
    <source>
        <dbReference type="Proteomes" id="UP000092460"/>
    </source>
</evidence>
<reference evidence="3" key="1">
    <citation type="submission" date="2015-01" db="EMBL/GenBank/DDBJ databases">
        <authorList>
            <person name="Aksoy S."/>
            <person name="Warren W."/>
            <person name="Wilson R.K."/>
        </authorList>
    </citation>
    <scope>NUCLEOTIDE SEQUENCE [LARGE SCALE GENOMIC DNA]</scope>
    <source>
        <strain evidence="3">IAEA</strain>
    </source>
</reference>
<dbReference type="STRING" id="67801.A0A1B0BKR6"/>
<dbReference type="EMBL" id="JXJN01015997">
    <property type="status" value="NOT_ANNOTATED_CDS"/>
    <property type="molecule type" value="Genomic_DNA"/>
</dbReference>
<dbReference type="EMBL" id="JXJN01015998">
    <property type="status" value="NOT_ANNOTATED_CDS"/>
    <property type="molecule type" value="Genomic_DNA"/>
</dbReference>
<reference evidence="2" key="2">
    <citation type="submission" date="2020-05" db="UniProtKB">
        <authorList>
            <consortium name="EnsemblMetazoa"/>
        </authorList>
    </citation>
    <scope>IDENTIFICATION</scope>
    <source>
        <strain evidence="2">IAEA</strain>
    </source>
</reference>
<dbReference type="Pfam" id="PF07253">
    <property type="entry name" value="Gypsy"/>
    <property type="match status" value="1"/>
</dbReference>
<keyword evidence="1" id="KW-0812">Transmembrane</keyword>
<sequence>KNPSQRNCIGNLQYICIENQPSKSYIVIEVQQSYIHYIRLSVACDVGGVVCVCVFEYITSEIKKPTRNIVNSQHFPVIDEISSGVILLNGFSGTLEVETEQELLNGTFLIRFHNVSIRVNGNTYTSKEIPTYKALPSILQLMPEEKERKRLVSLQMLDELQINNTKLISYLQTESVVHQYSTWGFVIGIAIVIIILAHIFSWILKSSETMDQSITKCSFTANGQIFAYAVGYDPSKGHE</sequence>
<feature type="transmembrane region" description="Helical" evidence="1">
    <location>
        <begin position="183"/>
        <end position="204"/>
    </location>
</feature>
<protein>
    <submittedName>
        <fullName evidence="2">Uncharacterized protein</fullName>
    </submittedName>
</protein>
<dbReference type="InterPro" id="IPR009882">
    <property type="entry name" value="Gypsy"/>
</dbReference>
<keyword evidence="3" id="KW-1185">Reference proteome</keyword>
<evidence type="ECO:0000256" key="1">
    <source>
        <dbReference type="SAM" id="Phobius"/>
    </source>
</evidence>
<keyword evidence="1" id="KW-0472">Membrane</keyword>
<dbReference type="VEuPathDB" id="VectorBase:GPPI033250"/>
<dbReference type="AlphaFoldDB" id="A0A1B0BKR6"/>
<evidence type="ECO:0000313" key="2">
    <source>
        <dbReference type="EnsemblMetazoa" id="GPPI033250-PA"/>
    </source>
</evidence>
<dbReference type="EMBL" id="JXJN01015995">
    <property type="status" value="NOT_ANNOTATED_CDS"/>
    <property type="molecule type" value="Genomic_DNA"/>
</dbReference>
<accession>A0A1B0BKR6</accession>
<proteinExistence type="predicted"/>